<evidence type="ECO:0000313" key="2">
    <source>
        <dbReference type="Proteomes" id="UP001295423"/>
    </source>
</evidence>
<feature type="non-terminal residue" evidence="1">
    <location>
        <position position="1"/>
    </location>
</feature>
<gene>
    <name evidence="1" type="ORF">CYCCA115_LOCUS7606</name>
</gene>
<keyword evidence="2" id="KW-1185">Reference proteome</keyword>
<reference evidence="1" key="1">
    <citation type="submission" date="2023-08" db="EMBL/GenBank/DDBJ databases">
        <authorList>
            <person name="Audoor S."/>
            <person name="Bilcke G."/>
        </authorList>
    </citation>
    <scope>NUCLEOTIDE SEQUENCE</scope>
</reference>
<proteinExistence type="predicted"/>
<dbReference type="EMBL" id="CAKOGP040001055">
    <property type="protein sequence ID" value="CAJ1941649.1"/>
    <property type="molecule type" value="Genomic_DNA"/>
</dbReference>
<sequence length="157" mass="17296">NDNEVGQQELQLPILLSTRHLGKRNRLSFSASGPSHCSLPLPFGISRLHQTRCKLFGGRTIGGRIILGNAEPLTAGGRVGSTARVSSGDLEVPKIPLIFAIVIVLIRIDTQQRSTEPCLHSTLQECQPLKLSVCRPSCLEIFSLSWRTMRLLESTFH</sequence>
<accession>A0AAD2FIM1</accession>
<organism evidence="1 2">
    <name type="scientific">Cylindrotheca closterium</name>
    <dbReference type="NCBI Taxonomy" id="2856"/>
    <lineage>
        <taxon>Eukaryota</taxon>
        <taxon>Sar</taxon>
        <taxon>Stramenopiles</taxon>
        <taxon>Ochrophyta</taxon>
        <taxon>Bacillariophyta</taxon>
        <taxon>Bacillariophyceae</taxon>
        <taxon>Bacillariophycidae</taxon>
        <taxon>Bacillariales</taxon>
        <taxon>Bacillariaceae</taxon>
        <taxon>Cylindrotheca</taxon>
    </lineage>
</organism>
<comment type="caution">
    <text evidence="1">The sequence shown here is derived from an EMBL/GenBank/DDBJ whole genome shotgun (WGS) entry which is preliminary data.</text>
</comment>
<dbReference type="Proteomes" id="UP001295423">
    <property type="component" value="Unassembled WGS sequence"/>
</dbReference>
<name>A0AAD2FIM1_9STRA</name>
<evidence type="ECO:0000313" key="1">
    <source>
        <dbReference type="EMBL" id="CAJ1941649.1"/>
    </source>
</evidence>
<protein>
    <submittedName>
        <fullName evidence="1">Uncharacterized protein</fullName>
    </submittedName>
</protein>
<dbReference type="AlphaFoldDB" id="A0AAD2FIM1"/>